<evidence type="ECO:0000256" key="2">
    <source>
        <dbReference type="ARBA" id="ARBA00023125"/>
    </source>
</evidence>
<dbReference type="Pfam" id="PF00440">
    <property type="entry name" value="TetR_N"/>
    <property type="match status" value="1"/>
</dbReference>
<dbReference type="PRINTS" id="PR00455">
    <property type="entry name" value="HTHTETR"/>
</dbReference>
<evidence type="ECO:0000256" key="1">
    <source>
        <dbReference type="ARBA" id="ARBA00023015"/>
    </source>
</evidence>
<dbReference type="SUPFAM" id="SSF48498">
    <property type="entry name" value="Tetracyclin repressor-like, C-terminal domain"/>
    <property type="match status" value="1"/>
</dbReference>
<protein>
    <submittedName>
        <fullName evidence="6">TetR/AcrR family transcriptional regulator</fullName>
    </submittedName>
</protein>
<accession>A0ABS2CGJ4</accession>
<evidence type="ECO:0000259" key="5">
    <source>
        <dbReference type="PROSITE" id="PS50977"/>
    </source>
</evidence>
<name>A0ABS2CGJ4_9MICO</name>
<evidence type="ECO:0000256" key="4">
    <source>
        <dbReference type="PROSITE-ProRule" id="PRU00335"/>
    </source>
</evidence>
<keyword evidence="1" id="KW-0805">Transcription regulation</keyword>
<comment type="caution">
    <text evidence="6">The sequence shown here is derived from an EMBL/GenBank/DDBJ whole genome shotgun (WGS) entry which is preliminary data.</text>
</comment>
<dbReference type="InterPro" id="IPR001647">
    <property type="entry name" value="HTH_TetR"/>
</dbReference>
<dbReference type="PANTHER" id="PTHR30055:SF234">
    <property type="entry name" value="HTH-TYPE TRANSCRIPTIONAL REGULATOR BETI"/>
    <property type="match status" value="1"/>
</dbReference>
<dbReference type="PANTHER" id="PTHR30055">
    <property type="entry name" value="HTH-TYPE TRANSCRIPTIONAL REGULATOR RUTR"/>
    <property type="match status" value="1"/>
</dbReference>
<proteinExistence type="predicted"/>
<evidence type="ECO:0000256" key="3">
    <source>
        <dbReference type="ARBA" id="ARBA00023163"/>
    </source>
</evidence>
<dbReference type="PROSITE" id="PS50977">
    <property type="entry name" value="HTH_TETR_2"/>
    <property type="match status" value="1"/>
</dbReference>
<gene>
    <name evidence="6" type="ORF">JQN70_01190</name>
</gene>
<dbReference type="Gene3D" id="1.10.357.10">
    <property type="entry name" value="Tetracycline Repressor, domain 2"/>
    <property type="match status" value="1"/>
</dbReference>
<dbReference type="InterPro" id="IPR036271">
    <property type="entry name" value="Tet_transcr_reg_TetR-rel_C_sf"/>
</dbReference>
<evidence type="ECO:0000313" key="7">
    <source>
        <dbReference type="Proteomes" id="UP001430172"/>
    </source>
</evidence>
<keyword evidence="7" id="KW-1185">Reference proteome</keyword>
<feature type="domain" description="HTH tetR-type" evidence="5">
    <location>
        <begin position="20"/>
        <end position="80"/>
    </location>
</feature>
<keyword evidence="2 4" id="KW-0238">DNA-binding</keyword>
<dbReference type="RefSeq" id="WP_204129486.1">
    <property type="nucleotide sequence ID" value="NZ_JAFDVD010000003.1"/>
</dbReference>
<dbReference type="InterPro" id="IPR009057">
    <property type="entry name" value="Homeodomain-like_sf"/>
</dbReference>
<feature type="DNA-binding region" description="H-T-H motif" evidence="4">
    <location>
        <begin position="43"/>
        <end position="62"/>
    </location>
</feature>
<dbReference type="EMBL" id="JAFDVD010000003">
    <property type="protein sequence ID" value="MBM6398997.1"/>
    <property type="molecule type" value="Genomic_DNA"/>
</dbReference>
<evidence type="ECO:0000313" key="6">
    <source>
        <dbReference type="EMBL" id="MBM6398997.1"/>
    </source>
</evidence>
<dbReference type="Proteomes" id="UP001430172">
    <property type="component" value="Unassembled WGS sequence"/>
</dbReference>
<reference evidence="6" key="1">
    <citation type="submission" date="2021-02" db="EMBL/GenBank/DDBJ databases">
        <title>Phycicoccus sp. MQZ13P-5T, whole genome shotgun sequence.</title>
        <authorList>
            <person name="Tuo L."/>
        </authorList>
    </citation>
    <scope>NUCLEOTIDE SEQUENCE</scope>
    <source>
        <strain evidence="6">MQZ13P-5</strain>
    </source>
</reference>
<organism evidence="6 7">
    <name type="scientific">Phycicoccus sonneratiae</name>
    <dbReference type="NCBI Taxonomy" id="2807628"/>
    <lineage>
        <taxon>Bacteria</taxon>
        <taxon>Bacillati</taxon>
        <taxon>Actinomycetota</taxon>
        <taxon>Actinomycetes</taxon>
        <taxon>Micrococcales</taxon>
        <taxon>Intrasporangiaceae</taxon>
        <taxon>Phycicoccus</taxon>
    </lineage>
</organism>
<sequence length="214" mass="23284">MPDPVKTRRYRSPRRAEQAAATRRAVLLAARDLFIAEGYAGTAVAEVARRAGVSVDTVYSSVGRKPALLLAVHDMTLAGGDEALPSTERDYVATVRAAPTTRAKLEMYAAAMRERLPHVVPLVEALREAATTDPACRATWEALETRRADNMQLLARDLRAGGGLRPDLDDAEVAHRLWIGNSAAYYRLCTAGGRSPEHYAALVLETWTSTLLAD</sequence>
<keyword evidence="3" id="KW-0804">Transcription</keyword>
<dbReference type="SUPFAM" id="SSF46689">
    <property type="entry name" value="Homeodomain-like"/>
    <property type="match status" value="1"/>
</dbReference>
<dbReference type="Gene3D" id="1.10.10.60">
    <property type="entry name" value="Homeodomain-like"/>
    <property type="match status" value="1"/>
</dbReference>
<dbReference type="InterPro" id="IPR050109">
    <property type="entry name" value="HTH-type_TetR-like_transc_reg"/>
</dbReference>